<evidence type="ECO:0000313" key="2">
    <source>
        <dbReference type="EMBL" id="MBO0346460.1"/>
    </source>
</evidence>
<sequence length="152" mass="16640">MDVSKTTVLFLCRDNALLGPLAEAYFNRQGGGLVRSFSAGVDPVDELDSNVTRLLCARGMSVDGLGPKSFEVFTMAHAPLPDRLIVLDGCFLPELPKPWQGEVPVHNWCVAAGVGYPRSYSAAAEYFRRIRNAVDRVLEPGPRETYPSTRVA</sequence>
<reference evidence="2" key="1">
    <citation type="submission" date="2021-03" db="EMBL/GenBank/DDBJ databases">
        <title>Roseibium sp. CAU 1637 isolated from Incheon.</title>
        <authorList>
            <person name="Kim W."/>
        </authorList>
    </citation>
    <scope>NUCLEOTIDE SEQUENCE</scope>
    <source>
        <strain evidence="2">CAU 1637</strain>
    </source>
</reference>
<evidence type="ECO:0000313" key="3">
    <source>
        <dbReference type="Proteomes" id="UP000664779"/>
    </source>
</evidence>
<dbReference type="SMART" id="SM00226">
    <property type="entry name" value="LMWPc"/>
    <property type="match status" value="1"/>
</dbReference>
<gene>
    <name evidence="2" type="ORF">J0X15_14600</name>
</gene>
<feature type="domain" description="Phosphotyrosine protein phosphatase I" evidence="1">
    <location>
        <begin position="6"/>
        <end position="140"/>
    </location>
</feature>
<dbReference type="Gene3D" id="3.40.50.2300">
    <property type="match status" value="1"/>
</dbReference>
<dbReference type="SUPFAM" id="SSF52788">
    <property type="entry name" value="Phosphotyrosine protein phosphatases I"/>
    <property type="match status" value="1"/>
</dbReference>
<comment type="caution">
    <text evidence="2">The sequence shown here is derived from an EMBL/GenBank/DDBJ whole genome shotgun (WGS) entry which is preliminary data.</text>
</comment>
<accession>A0A939J635</accession>
<proteinExistence type="predicted"/>
<evidence type="ECO:0000259" key="1">
    <source>
        <dbReference type="SMART" id="SM00226"/>
    </source>
</evidence>
<dbReference type="EMBL" id="JAFLNF010000006">
    <property type="protein sequence ID" value="MBO0346460.1"/>
    <property type="molecule type" value="Genomic_DNA"/>
</dbReference>
<dbReference type="InterPro" id="IPR023485">
    <property type="entry name" value="Ptyr_pPase"/>
</dbReference>
<dbReference type="InterPro" id="IPR036196">
    <property type="entry name" value="Ptyr_pPase_sf"/>
</dbReference>
<name>A0A939J635_9HYPH</name>
<organism evidence="2 3">
    <name type="scientific">Roseibium limicola</name>
    <dbReference type="NCBI Taxonomy" id="2816037"/>
    <lineage>
        <taxon>Bacteria</taxon>
        <taxon>Pseudomonadati</taxon>
        <taxon>Pseudomonadota</taxon>
        <taxon>Alphaproteobacteria</taxon>
        <taxon>Hyphomicrobiales</taxon>
        <taxon>Stappiaceae</taxon>
        <taxon>Roseibium</taxon>
    </lineage>
</organism>
<keyword evidence="3" id="KW-1185">Reference proteome</keyword>
<dbReference type="AlphaFoldDB" id="A0A939J635"/>
<protein>
    <submittedName>
        <fullName evidence="2">ArsR family transcriptional regulator</fullName>
    </submittedName>
</protein>
<dbReference type="Proteomes" id="UP000664779">
    <property type="component" value="Unassembled WGS sequence"/>
</dbReference>